<dbReference type="SUPFAM" id="SSF49303">
    <property type="entry name" value="beta-Galactosidase/glucuronidase domain"/>
    <property type="match status" value="1"/>
</dbReference>
<evidence type="ECO:0000313" key="15">
    <source>
        <dbReference type="Proteomes" id="UP000799437"/>
    </source>
</evidence>
<dbReference type="Gene3D" id="2.60.40.10">
    <property type="entry name" value="Immunoglobulins"/>
    <property type="match status" value="1"/>
</dbReference>
<evidence type="ECO:0000256" key="5">
    <source>
        <dbReference type="ARBA" id="ARBA00023277"/>
    </source>
</evidence>
<dbReference type="GO" id="GO:0000272">
    <property type="term" value="P:polysaccharide catabolic process"/>
    <property type="evidence" value="ECO:0007669"/>
    <property type="project" value="UniProtKB-KW"/>
</dbReference>
<dbReference type="GO" id="GO:0004567">
    <property type="term" value="F:beta-mannosidase activity"/>
    <property type="evidence" value="ECO:0007669"/>
    <property type="project" value="UniProtKB-EC"/>
</dbReference>
<dbReference type="Pfam" id="PF22666">
    <property type="entry name" value="Glyco_hydro_2_N2"/>
    <property type="match status" value="1"/>
</dbReference>
<dbReference type="InterPro" id="IPR006102">
    <property type="entry name" value="Ig-like_GH2"/>
</dbReference>
<dbReference type="FunFam" id="3.20.20.80:FF:000050">
    <property type="entry name" value="Beta-mannosidase B"/>
    <property type="match status" value="1"/>
</dbReference>
<dbReference type="Gene3D" id="2.60.120.260">
    <property type="entry name" value="Galactose-binding domain-like"/>
    <property type="match status" value="1"/>
</dbReference>
<dbReference type="PANTHER" id="PTHR43730">
    <property type="entry name" value="BETA-MANNOSIDASE"/>
    <property type="match status" value="1"/>
</dbReference>
<dbReference type="InterPro" id="IPR008979">
    <property type="entry name" value="Galactose-bd-like_sf"/>
</dbReference>
<organism evidence="14 15">
    <name type="scientific">Pseudovirgaria hyperparasitica</name>
    <dbReference type="NCBI Taxonomy" id="470096"/>
    <lineage>
        <taxon>Eukaryota</taxon>
        <taxon>Fungi</taxon>
        <taxon>Dikarya</taxon>
        <taxon>Ascomycota</taxon>
        <taxon>Pezizomycotina</taxon>
        <taxon>Dothideomycetes</taxon>
        <taxon>Dothideomycetes incertae sedis</taxon>
        <taxon>Acrospermales</taxon>
        <taxon>Acrospermaceae</taxon>
        <taxon>Pseudovirgaria</taxon>
    </lineage>
</organism>
<dbReference type="EMBL" id="ML996565">
    <property type="protein sequence ID" value="KAF2763536.1"/>
    <property type="molecule type" value="Genomic_DNA"/>
</dbReference>
<evidence type="ECO:0000313" key="14">
    <source>
        <dbReference type="EMBL" id="KAF2763536.1"/>
    </source>
</evidence>
<dbReference type="EC" id="3.2.1.25" evidence="3"/>
<dbReference type="InterPro" id="IPR041447">
    <property type="entry name" value="Mannosidase_ig"/>
</dbReference>
<comment type="pathway">
    <text evidence="2">Glycan metabolism; N-glycan degradation.</text>
</comment>
<feature type="domain" description="Beta-mannosidase-like galactose-binding" evidence="13">
    <location>
        <begin position="15"/>
        <end position="187"/>
    </location>
</feature>
<gene>
    <name evidence="14" type="ORF">EJ05DRAFT_530243</name>
</gene>
<evidence type="ECO:0000256" key="6">
    <source>
        <dbReference type="ARBA" id="ARBA00023295"/>
    </source>
</evidence>
<keyword evidence="4 14" id="KW-0378">Hydrolase</keyword>
<dbReference type="AlphaFoldDB" id="A0A6A6WN77"/>
<evidence type="ECO:0000259" key="11">
    <source>
        <dbReference type="Pfam" id="PF00703"/>
    </source>
</evidence>
<dbReference type="GeneID" id="54490014"/>
<evidence type="ECO:0000256" key="8">
    <source>
        <dbReference type="ARBA" id="ARBA00038429"/>
    </source>
</evidence>
<accession>A0A6A6WN77</accession>
<dbReference type="Pfam" id="PF00703">
    <property type="entry name" value="Glyco_hydro_2"/>
    <property type="match status" value="1"/>
</dbReference>
<dbReference type="InterPro" id="IPR013783">
    <property type="entry name" value="Ig-like_fold"/>
</dbReference>
<dbReference type="Pfam" id="PF17786">
    <property type="entry name" value="Mannosidase_ig"/>
    <property type="match status" value="1"/>
</dbReference>
<evidence type="ECO:0000256" key="1">
    <source>
        <dbReference type="ARBA" id="ARBA00000829"/>
    </source>
</evidence>
<sequence>MSACPLTQILLTNGWELQGQGVWDSEWLSVESVPTVVHLDLLKLGKIPDPFIGYGELDVEWIGERTWIYRTSFPSPQRTAGGRIDLVFEGLDTFAEVRLNGHTILNSENMFLEYRVDVGSTLKNDAVNVLELEFAPALLKGRELEKENSEYRFIAHNGETGRLGVRKAQYHWGWDWGPVFMTAGPWKPVRLEIFHSRIERLWVDYALNDGRCTLGGTLFATVSGRPARLRFVIEDEGESRSVFTETVDIDKGSEAKCRFTLENPKLWYPVGSGGQPLYKLSAEIIQDDQILNHVAIKTGFRDVELIRNHDTVGESFFFRINGIDVFCGGSCWIPADNFLPRLSEVDYRKWLQTLVEGNQNMIRVWGGGIYEPDMFYSICDELGILVWQDFMFACGSYPTWPSLLQNIKQEVAYNVRRLRDHPSVVVFAGTNEDYQIQEWYKLDYQESTDPQEWLKSSFPARFIYESLLPTVCGKEAPRVPYWPCSPFTGGGKDSGDQRIGDIHQWNVWHGTQEKYQRFPEIGGRFVSEFGMCSFPALETIRSFVKCDRELHAQSLTMDFHNKADGHERRIGTYLLENFRNTSDFETWVYLTQLMQAETVLYAYKGWRRQWGDSRRCGGALVWQLNDCWPCSSWAIVDYYHRKKIAYYTIKRAMRPLAVGVMREHKDWSQSHARPTKELEYAVWISSNQKMSFAADLEIRFISIASGKDVKPSIVKSGITVVENGTTEVLKGMVDGTWDDPYAVVARLLVNGECISRDADWPQPYKYIHFEERGLSLQLASEVLTVTVNKPVKGFTVEEQEGVALSDNGIDVFPDDQQTITLKGYRGTLDQLRYKILK</sequence>
<protein>
    <recommendedName>
        <fullName evidence="9">Beta-mannosidase B</fullName>
        <ecNumber evidence="3">3.2.1.25</ecNumber>
    </recommendedName>
    <alternativeName>
        <fullName evidence="10">Mannanase B</fullName>
    </alternativeName>
</protein>
<dbReference type="InterPro" id="IPR036156">
    <property type="entry name" value="Beta-gal/glucu_dom_sf"/>
</dbReference>
<evidence type="ECO:0000256" key="10">
    <source>
        <dbReference type="ARBA" id="ARBA00041614"/>
    </source>
</evidence>
<dbReference type="InterPro" id="IPR050887">
    <property type="entry name" value="Beta-mannosidase_GH2"/>
</dbReference>
<evidence type="ECO:0000256" key="4">
    <source>
        <dbReference type="ARBA" id="ARBA00022801"/>
    </source>
</evidence>
<evidence type="ECO:0000256" key="7">
    <source>
        <dbReference type="ARBA" id="ARBA00023326"/>
    </source>
</evidence>
<keyword evidence="7" id="KW-0624">Polysaccharide degradation</keyword>
<feature type="domain" description="Mannosidase Ig/CBM-like" evidence="12">
    <location>
        <begin position="680"/>
        <end position="766"/>
    </location>
</feature>
<comment type="catalytic activity">
    <reaction evidence="1">
        <text>Hydrolysis of terminal, non-reducing beta-D-mannose residues in beta-D-mannosides.</text>
        <dbReference type="EC" id="3.2.1.25"/>
    </reaction>
</comment>
<proteinExistence type="inferred from homology"/>
<dbReference type="OrthoDB" id="2866996at2759"/>
<name>A0A6A6WN77_9PEZI</name>
<dbReference type="FunFam" id="2.60.120.260:FF:000118">
    <property type="entry name" value="Beta-mannosidase B"/>
    <property type="match status" value="1"/>
</dbReference>
<reference evidence="14" key="1">
    <citation type="journal article" date="2020" name="Stud. Mycol.">
        <title>101 Dothideomycetes genomes: a test case for predicting lifestyles and emergence of pathogens.</title>
        <authorList>
            <person name="Haridas S."/>
            <person name="Albert R."/>
            <person name="Binder M."/>
            <person name="Bloem J."/>
            <person name="Labutti K."/>
            <person name="Salamov A."/>
            <person name="Andreopoulos B."/>
            <person name="Baker S."/>
            <person name="Barry K."/>
            <person name="Bills G."/>
            <person name="Bluhm B."/>
            <person name="Cannon C."/>
            <person name="Castanera R."/>
            <person name="Culley D."/>
            <person name="Daum C."/>
            <person name="Ezra D."/>
            <person name="Gonzalez J."/>
            <person name="Henrissat B."/>
            <person name="Kuo A."/>
            <person name="Liang C."/>
            <person name="Lipzen A."/>
            <person name="Lutzoni F."/>
            <person name="Magnuson J."/>
            <person name="Mondo S."/>
            <person name="Nolan M."/>
            <person name="Ohm R."/>
            <person name="Pangilinan J."/>
            <person name="Park H.-J."/>
            <person name="Ramirez L."/>
            <person name="Alfaro M."/>
            <person name="Sun H."/>
            <person name="Tritt A."/>
            <person name="Yoshinaga Y."/>
            <person name="Zwiers L.-H."/>
            <person name="Turgeon B."/>
            <person name="Goodwin S."/>
            <person name="Spatafora J."/>
            <person name="Crous P."/>
            <person name="Grigoriev I."/>
        </authorList>
    </citation>
    <scope>NUCLEOTIDE SEQUENCE</scope>
    <source>
        <strain evidence="14">CBS 121739</strain>
    </source>
</reference>
<dbReference type="SUPFAM" id="SSF49785">
    <property type="entry name" value="Galactose-binding domain-like"/>
    <property type="match status" value="1"/>
</dbReference>
<comment type="similarity">
    <text evidence="8">Belongs to the glycosyl hydrolase 2 family. Beta-mannosidase B subfamily.</text>
</comment>
<evidence type="ECO:0000256" key="9">
    <source>
        <dbReference type="ARBA" id="ARBA00041069"/>
    </source>
</evidence>
<keyword evidence="15" id="KW-1185">Reference proteome</keyword>
<feature type="domain" description="Glycoside hydrolase family 2 immunoglobulin-like beta-sandwich" evidence="11">
    <location>
        <begin position="197"/>
        <end position="301"/>
    </location>
</feature>
<dbReference type="InterPro" id="IPR054593">
    <property type="entry name" value="Beta-mannosidase-like_N2"/>
</dbReference>
<keyword evidence="6" id="KW-0326">Glycosidase</keyword>
<dbReference type="InterPro" id="IPR017853">
    <property type="entry name" value="GH"/>
</dbReference>
<dbReference type="PANTHER" id="PTHR43730:SF1">
    <property type="entry name" value="BETA-MANNOSIDASE"/>
    <property type="match status" value="1"/>
</dbReference>
<dbReference type="RefSeq" id="XP_033605987.1">
    <property type="nucleotide sequence ID" value="XM_033748960.1"/>
</dbReference>
<evidence type="ECO:0000256" key="3">
    <source>
        <dbReference type="ARBA" id="ARBA00012754"/>
    </source>
</evidence>
<evidence type="ECO:0000256" key="2">
    <source>
        <dbReference type="ARBA" id="ARBA00004740"/>
    </source>
</evidence>
<evidence type="ECO:0000259" key="12">
    <source>
        <dbReference type="Pfam" id="PF17786"/>
    </source>
</evidence>
<dbReference type="SUPFAM" id="SSF51445">
    <property type="entry name" value="(Trans)glycosidases"/>
    <property type="match status" value="1"/>
</dbReference>
<keyword evidence="5" id="KW-0119">Carbohydrate metabolism</keyword>
<evidence type="ECO:0000259" key="13">
    <source>
        <dbReference type="Pfam" id="PF22666"/>
    </source>
</evidence>
<dbReference type="Gene3D" id="3.20.20.80">
    <property type="entry name" value="Glycosidases"/>
    <property type="match status" value="1"/>
</dbReference>
<dbReference type="Proteomes" id="UP000799437">
    <property type="component" value="Unassembled WGS sequence"/>
</dbReference>
<dbReference type="GO" id="GO:0006516">
    <property type="term" value="P:glycoprotein catabolic process"/>
    <property type="evidence" value="ECO:0007669"/>
    <property type="project" value="TreeGrafter"/>
</dbReference>